<dbReference type="InterPro" id="IPR057165">
    <property type="entry name" value="DUF7843"/>
</dbReference>
<evidence type="ECO:0000259" key="3">
    <source>
        <dbReference type="Pfam" id="PF25222"/>
    </source>
</evidence>
<feature type="chain" id="PRO_5038342228" evidence="1">
    <location>
        <begin position="23"/>
        <end position="531"/>
    </location>
</feature>
<dbReference type="Pfam" id="PF13387">
    <property type="entry name" value="Lnb_N"/>
    <property type="match status" value="1"/>
</dbReference>
<evidence type="ECO:0000313" key="6">
    <source>
        <dbReference type="Proteomes" id="UP000824107"/>
    </source>
</evidence>
<comment type="caution">
    <text evidence="5">The sequence shown here is derived from an EMBL/GenBank/DDBJ whole genome shotgun (WGS) entry which is preliminary data.</text>
</comment>
<sequence>MTVKSKLLILTICSLYCSQARAEYTFEQLKELSLPETYSSVEWKNLLHYDNEKSVINKESNFFLSSDGFKNPQAEYLATLKAITENIKQQDNHAICKYPARFDYILHSLNLKKQDFNLPICKDYQEYRKKVPIDSVSVVFAAESNRSPSSMMGHAFLKLQGTNENGLKEHSFSYFAAFNIENSLQFYIDIITTGIDGAYILSPYKNKIDEYLIGEKRSLWEFGINLTTEEIERLKSHIWELKGHNIKYSLVSHNCNTAVVSILTTANPEFKTSNIKPFITPVEYLKELYNKQKIKKISIEPTEYMRKKIHKNGTKNILSANNSSRISVQYQSISPNYVLFQLSPVYQDIRDTNSAYHDELESKIGEIGLGYSFKKNKAFVESINILKMRSILDYTLEADYSKHFKLSLENDLSEESTNLKPTIEFGLGWGISDKMLSSYFLPKLGYRYNQYGNLYLAPEIGFISKIGKDIKIITSYETYINSQGNNRGYNGKYDFYIGYKVTNNQDIFVNYKYYSGTDNHNNLSVGFSYRF</sequence>
<accession>A0A9D1M5P4</accession>
<keyword evidence="1" id="KW-0732">Signal</keyword>
<reference evidence="5" key="1">
    <citation type="submission" date="2020-10" db="EMBL/GenBank/DDBJ databases">
        <authorList>
            <person name="Gilroy R."/>
        </authorList>
    </citation>
    <scope>NUCLEOTIDE SEQUENCE</scope>
    <source>
        <strain evidence="5">ChiW3-316</strain>
    </source>
</reference>
<dbReference type="Proteomes" id="UP000824107">
    <property type="component" value="Unassembled WGS sequence"/>
</dbReference>
<dbReference type="EMBL" id="DVNC01000058">
    <property type="protein sequence ID" value="HIU54086.1"/>
    <property type="molecule type" value="Genomic_DNA"/>
</dbReference>
<dbReference type="InterPro" id="IPR057162">
    <property type="entry name" value="DUF7840"/>
</dbReference>
<dbReference type="Pfam" id="PF25222">
    <property type="entry name" value="DUF7840"/>
    <property type="match status" value="1"/>
</dbReference>
<evidence type="ECO:0000259" key="4">
    <source>
        <dbReference type="Pfam" id="PF25225"/>
    </source>
</evidence>
<reference evidence="5" key="2">
    <citation type="journal article" date="2021" name="PeerJ">
        <title>Extensive microbial diversity within the chicken gut microbiome revealed by metagenomics and culture.</title>
        <authorList>
            <person name="Gilroy R."/>
            <person name="Ravi A."/>
            <person name="Getino M."/>
            <person name="Pursley I."/>
            <person name="Horton D.L."/>
            <person name="Alikhan N.F."/>
            <person name="Baker D."/>
            <person name="Gharbi K."/>
            <person name="Hall N."/>
            <person name="Watson M."/>
            <person name="Adriaenssens E.M."/>
            <person name="Foster-Nyarko E."/>
            <person name="Jarju S."/>
            <person name="Secka A."/>
            <person name="Antonio M."/>
            <person name="Oren A."/>
            <person name="Chaudhuri R.R."/>
            <person name="La Ragione R."/>
            <person name="Hildebrand F."/>
            <person name="Pallen M.J."/>
        </authorList>
    </citation>
    <scope>NUCLEOTIDE SEQUENCE</scope>
    <source>
        <strain evidence="5">ChiW3-316</strain>
    </source>
</reference>
<organism evidence="5 6">
    <name type="scientific">Candidatus Scatocola faecipullorum</name>
    <dbReference type="NCBI Taxonomy" id="2840917"/>
    <lineage>
        <taxon>Bacteria</taxon>
        <taxon>Pseudomonadati</taxon>
        <taxon>Pseudomonadota</taxon>
        <taxon>Alphaproteobacteria</taxon>
        <taxon>Rhodospirillales</taxon>
        <taxon>Rhodospirillaceae</taxon>
        <taxon>Rhodospirillaceae incertae sedis</taxon>
        <taxon>Candidatus Scatocola</taxon>
    </lineage>
</organism>
<feature type="signal peptide" evidence="1">
    <location>
        <begin position="1"/>
        <end position="22"/>
    </location>
</feature>
<name>A0A9D1M5P4_9PROT</name>
<evidence type="ECO:0000256" key="1">
    <source>
        <dbReference type="SAM" id="SignalP"/>
    </source>
</evidence>
<gene>
    <name evidence="5" type="ORF">IAD20_08420</name>
</gene>
<dbReference type="Pfam" id="PF25225">
    <property type="entry name" value="DUF7843"/>
    <property type="match status" value="1"/>
</dbReference>
<evidence type="ECO:0000313" key="5">
    <source>
        <dbReference type="EMBL" id="HIU54086.1"/>
    </source>
</evidence>
<feature type="domain" description="DUF7843" evidence="4">
    <location>
        <begin position="40"/>
        <end position="105"/>
    </location>
</feature>
<evidence type="ECO:0000259" key="2">
    <source>
        <dbReference type="Pfam" id="PF13387"/>
    </source>
</evidence>
<dbReference type="AlphaFoldDB" id="A0A9D1M5P4"/>
<protein>
    <submittedName>
        <fullName evidence="5">DUF4105 domain-containing protein</fullName>
    </submittedName>
</protein>
<proteinExistence type="predicted"/>
<feature type="domain" description="Lnb N-terminal periplasmic" evidence="2">
    <location>
        <begin position="124"/>
        <end position="288"/>
    </location>
</feature>
<feature type="domain" description="DUF7840" evidence="3">
    <location>
        <begin position="320"/>
        <end position="527"/>
    </location>
</feature>
<dbReference type="InterPro" id="IPR025178">
    <property type="entry name" value="Lnb_N"/>
</dbReference>